<evidence type="ECO:0000313" key="3">
    <source>
        <dbReference type="EMBL" id="QII13642.1"/>
    </source>
</evidence>
<evidence type="ECO:0000313" key="6">
    <source>
        <dbReference type="Proteomes" id="UP000501926"/>
    </source>
</evidence>
<protein>
    <submittedName>
        <fullName evidence="3">Exported protein</fullName>
    </submittedName>
</protein>
<dbReference type="AlphaFoldDB" id="Q1PXC9"/>
<name>Q1PXC9_KUEST</name>
<dbReference type="EMBL" id="LT934425">
    <property type="protein sequence ID" value="SOH05372.1"/>
    <property type="molecule type" value="Genomic_DNA"/>
</dbReference>
<reference evidence="2" key="1">
    <citation type="journal article" date="2006" name="Nature">
        <title>Deciphering the evolution and metabolism of an anammox bacterium from a community genome.</title>
        <authorList>
            <person name="Strous M."/>
            <person name="Pelletier E."/>
            <person name="Mangenot S."/>
            <person name="Rattei T."/>
            <person name="Lehner A."/>
            <person name="Taylor M.W."/>
            <person name="Horn M."/>
            <person name="Daims H."/>
            <person name="Bartol-Mavel D."/>
            <person name="Wincker P."/>
            <person name="Barbe V."/>
            <person name="Fonknechten N."/>
            <person name="Vallenet D."/>
            <person name="Segurens B."/>
            <person name="Schenowitz-Truong C."/>
            <person name="Medigue C."/>
            <person name="Collingro A."/>
            <person name="Snel B."/>
            <person name="Dutilh B.E."/>
            <person name="OpDenCamp H.J.M."/>
            <person name="vanDerDrift C."/>
            <person name="Cirpus I."/>
            <person name="vanDePas-Schoonen K.T."/>
            <person name="Harhangi H.R."/>
            <person name="vanNiftrik L."/>
            <person name="Schmid M."/>
            <person name="Keltjens J."/>
            <person name="vanDeVossenberg J."/>
            <person name="Kartal B."/>
            <person name="Meier H."/>
            <person name="Frishman D."/>
            <person name="Huynen M.A."/>
            <person name="Mewes H."/>
            <person name="Weissenbach J."/>
            <person name="Jetten M.S.M."/>
            <person name="Wagner M."/>
            <person name="LePaslier D."/>
        </authorList>
    </citation>
    <scope>NUCLEOTIDE SEQUENCE</scope>
</reference>
<feature type="chain" id="PRO_5015097132" evidence="1">
    <location>
        <begin position="28"/>
        <end position="223"/>
    </location>
</feature>
<reference evidence="3 6" key="5">
    <citation type="submission" date="2020-02" db="EMBL/GenBank/DDBJ databases">
        <title>Newly sequenced genome of strain CSTR1 showed variability in Candidatus Kuenenia stuttgartiensis genomes.</title>
        <authorList>
            <person name="Ding C."/>
            <person name="Adrian L."/>
        </authorList>
    </citation>
    <scope>NUCLEOTIDE SEQUENCE [LARGE SCALE GENOMIC DNA]</scope>
    <source>
        <strain evidence="3 6">CSTR1</strain>
    </source>
</reference>
<keyword evidence="1" id="KW-0732">Signal</keyword>
<feature type="signal peptide" evidence="1">
    <location>
        <begin position="1"/>
        <end position="27"/>
    </location>
</feature>
<evidence type="ECO:0000313" key="2">
    <source>
        <dbReference type="EMBL" id="CAJ71877.1"/>
    </source>
</evidence>
<accession>Q1PXC9</accession>
<dbReference type="RefSeq" id="WP_099325962.1">
    <property type="nucleotide sequence ID" value="NZ_CP049055.1"/>
</dbReference>
<dbReference type="EMBL" id="CP049055">
    <property type="protein sequence ID" value="QII13642.1"/>
    <property type="molecule type" value="Genomic_DNA"/>
</dbReference>
<dbReference type="PROSITE" id="PS51257">
    <property type="entry name" value="PROKAR_LIPOPROTEIN"/>
    <property type="match status" value="1"/>
</dbReference>
<evidence type="ECO:0000313" key="5">
    <source>
        <dbReference type="Proteomes" id="UP000221734"/>
    </source>
</evidence>
<proteinExistence type="predicted"/>
<evidence type="ECO:0000313" key="4">
    <source>
        <dbReference type="EMBL" id="SOH05372.1"/>
    </source>
</evidence>
<dbReference type="Proteomes" id="UP000221734">
    <property type="component" value="Chromosome Kuenenia_stuttgartiensis_MBR1"/>
</dbReference>
<reference evidence="5" key="3">
    <citation type="submission" date="2017-10" db="EMBL/GenBank/DDBJ databases">
        <authorList>
            <person name="Frank J."/>
        </authorList>
    </citation>
    <scope>NUCLEOTIDE SEQUENCE [LARGE SCALE GENOMIC DNA]</scope>
</reference>
<organism evidence="2">
    <name type="scientific">Kuenenia stuttgartiensis</name>
    <dbReference type="NCBI Taxonomy" id="174633"/>
    <lineage>
        <taxon>Bacteria</taxon>
        <taxon>Pseudomonadati</taxon>
        <taxon>Planctomycetota</taxon>
        <taxon>Candidatus Brocadiia</taxon>
        <taxon>Candidatus Brocadiales</taxon>
        <taxon>Candidatus Brocadiaceae</taxon>
        <taxon>Candidatus Kuenenia</taxon>
    </lineage>
</organism>
<dbReference type="Proteomes" id="UP000501926">
    <property type="component" value="Chromosome"/>
</dbReference>
<evidence type="ECO:0000256" key="1">
    <source>
        <dbReference type="SAM" id="SignalP"/>
    </source>
</evidence>
<dbReference type="KEGG" id="kst:KSMBR1_2891"/>
<gene>
    <name evidence="3" type="ORF">KsCSTR_42630</name>
    <name evidence="4" type="ORF">KSMBR1_2891</name>
    <name evidence="2" type="ORF">kustc1132</name>
</gene>
<sequence>MVITLKCIKKKTSLVLLVFLMLGGCFSTQKPPVTIAPSIDKRLYEIPQQPLTMGIYIDPDLRNHEQIEKVSNHIIGIQDFVFPVGKPLAEKIRETCQIIFREVIFLNNLDDTALPEEKSLDGILEFRLKDSDIRLKIEEAVLHAVGEHKLSLFVTLYDAKWNKLWEEEVFAEGIGLDVVTSHIEWEWWITSGPKFGPAVDMAIEKITFHLAQKLTVVKKILNK</sequence>
<reference evidence="4" key="4">
    <citation type="submission" date="2017-10" db="EMBL/GenBank/DDBJ databases">
        <authorList>
            <person name="Banno H."/>
            <person name="Chua N.-H."/>
        </authorList>
    </citation>
    <scope>NUCLEOTIDE SEQUENCE [LARGE SCALE GENOMIC DNA]</scope>
    <source>
        <strain evidence="4">Kuenenia_mbr1_ru-nijmegen</strain>
    </source>
</reference>
<dbReference type="EMBL" id="CT573073">
    <property type="protein sequence ID" value="CAJ71877.1"/>
    <property type="molecule type" value="Genomic_DNA"/>
</dbReference>
<keyword evidence="5" id="KW-1185">Reference proteome</keyword>
<reference evidence="2" key="2">
    <citation type="submission" date="2006-01" db="EMBL/GenBank/DDBJ databases">
        <authorList>
            <person name="Genoscope"/>
        </authorList>
    </citation>
    <scope>NUCLEOTIDE SEQUENCE</scope>
</reference>
<dbReference type="OrthoDB" id="267002at2"/>